<dbReference type="GO" id="GO:0005634">
    <property type="term" value="C:nucleus"/>
    <property type="evidence" value="ECO:0007669"/>
    <property type="project" value="UniProtKB-SubCell"/>
</dbReference>
<evidence type="ECO:0000256" key="12">
    <source>
        <dbReference type="SAM" id="Coils"/>
    </source>
</evidence>
<dbReference type="PANTHER" id="PTHR24326:SF535">
    <property type="entry name" value="HOMEOBOX-LEUCINE ZIPPER PROTEIN"/>
    <property type="match status" value="1"/>
</dbReference>
<dbReference type="InterPro" id="IPR003106">
    <property type="entry name" value="Leu_zip_homeo"/>
</dbReference>
<sequence length="293" mass="33157">MKRFSSSSDSLGVLVSNIPPKEEEKHGKDNYGYSKEFQAMLDSLDQEDCGEEMTGKKRRLSSEQVKALERNFEVENKLEPERKAKLAEELGLQPRQVAIWFQNRRARWKTKQLERDYGILKADYDGLKVNFDSLERQNKALAEKLRHLKAKLCRDSAESNGSAKEESPISMCKSSVMEQSRHQDFSDNGDNAEVNLFKNLKSKDGSSDSDSNGVMKEESNGNSSLGYNNGHSSLSSSSMVNWFQLSDSRSVAGKGFQTQPVRMEEQSLFSTEESCNFFSVDQAPSLHWYSAEQ</sequence>
<keyword evidence="5 11" id="KW-0804">Transcription</keyword>
<protein>
    <recommendedName>
        <fullName evidence="11">Homeobox-leucine zipper protein</fullName>
    </recommendedName>
    <alternativeName>
        <fullName evidence="11">HD-ZIP protein</fullName>
    </alternativeName>
    <alternativeName>
        <fullName evidence="11">Homeodomain transcription factor</fullName>
    </alternativeName>
</protein>
<dbReference type="PRINTS" id="PR00031">
    <property type="entry name" value="HTHREPRESSR"/>
</dbReference>
<evidence type="ECO:0000256" key="10">
    <source>
        <dbReference type="RuleBase" id="RU000682"/>
    </source>
</evidence>
<dbReference type="FunFam" id="1.10.10.60:FF:000242">
    <property type="entry name" value="Homeobox-leucine zipper protein HOX13"/>
    <property type="match status" value="1"/>
</dbReference>
<feature type="compositionally biased region" description="Low complexity" evidence="13">
    <location>
        <begin position="220"/>
        <end position="230"/>
    </location>
</feature>
<evidence type="ECO:0000256" key="3">
    <source>
        <dbReference type="ARBA" id="ARBA00023125"/>
    </source>
</evidence>
<feature type="coiled-coil region" evidence="12">
    <location>
        <begin position="124"/>
        <end position="151"/>
    </location>
</feature>
<keyword evidence="2 11" id="KW-0805">Transcription regulation</keyword>
<evidence type="ECO:0000256" key="4">
    <source>
        <dbReference type="ARBA" id="ARBA00023155"/>
    </source>
</evidence>
<feature type="domain" description="Homeobox" evidence="14">
    <location>
        <begin position="51"/>
        <end position="111"/>
    </location>
</feature>
<dbReference type="Proteomes" id="UP000250321">
    <property type="component" value="Unassembled WGS sequence"/>
</dbReference>
<dbReference type="CDD" id="cd00086">
    <property type="entry name" value="homeodomain"/>
    <property type="match status" value="1"/>
</dbReference>
<dbReference type="EMBL" id="PJQY01000264">
    <property type="protein sequence ID" value="PQQ14327.1"/>
    <property type="molecule type" value="Genomic_DNA"/>
</dbReference>
<accession>A0A314Z8C4</accession>
<dbReference type="PROSITE" id="PS50071">
    <property type="entry name" value="HOMEOBOX_2"/>
    <property type="match status" value="1"/>
</dbReference>
<evidence type="ECO:0000313" key="16">
    <source>
        <dbReference type="Proteomes" id="UP000250321"/>
    </source>
</evidence>
<keyword evidence="4 9" id="KW-0371">Homeobox</keyword>
<feature type="region of interest" description="Disordered" evidence="13">
    <location>
        <begin position="1"/>
        <end position="31"/>
    </location>
</feature>
<comment type="function">
    <text evidence="11">Transcription factor.</text>
</comment>
<dbReference type="InterPro" id="IPR000047">
    <property type="entry name" value="HTH_motif"/>
</dbReference>
<dbReference type="SUPFAM" id="SSF46689">
    <property type="entry name" value="Homeodomain-like"/>
    <property type="match status" value="1"/>
</dbReference>
<feature type="compositionally biased region" description="Low complexity" evidence="13">
    <location>
        <begin position="1"/>
        <end position="16"/>
    </location>
</feature>
<evidence type="ECO:0000259" key="14">
    <source>
        <dbReference type="PROSITE" id="PS50071"/>
    </source>
</evidence>
<dbReference type="SMART" id="SM00389">
    <property type="entry name" value="HOX"/>
    <property type="match status" value="1"/>
</dbReference>
<comment type="subcellular location">
    <subcellularLocation>
        <location evidence="1 9 10">Nucleus</location>
    </subcellularLocation>
</comment>
<feature type="DNA-binding region" description="Homeobox" evidence="9">
    <location>
        <begin position="53"/>
        <end position="112"/>
    </location>
</feature>
<proteinExistence type="inferred from homology"/>
<name>A0A314Z8C4_PRUYE</name>
<dbReference type="Pfam" id="PF02183">
    <property type="entry name" value="HALZ"/>
    <property type="match status" value="1"/>
</dbReference>
<dbReference type="OrthoDB" id="6159439at2759"/>
<evidence type="ECO:0000256" key="6">
    <source>
        <dbReference type="ARBA" id="ARBA00023242"/>
    </source>
</evidence>
<evidence type="ECO:0000256" key="13">
    <source>
        <dbReference type="SAM" id="MobiDB-lite"/>
    </source>
</evidence>
<feature type="compositionally biased region" description="Basic and acidic residues" evidence="13">
    <location>
        <begin position="20"/>
        <end position="29"/>
    </location>
</feature>
<evidence type="ECO:0000256" key="2">
    <source>
        <dbReference type="ARBA" id="ARBA00023015"/>
    </source>
</evidence>
<dbReference type="Pfam" id="PF00046">
    <property type="entry name" value="Homeodomain"/>
    <property type="match status" value="1"/>
</dbReference>
<dbReference type="InterPro" id="IPR001356">
    <property type="entry name" value="HD"/>
</dbReference>
<comment type="caution">
    <text evidence="15">The sequence shown here is derived from an EMBL/GenBank/DDBJ whole genome shotgun (WGS) entry which is preliminary data.</text>
</comment>
<evidence type="ECO:0000256" key="8">
    <source>
        <dbReference type="ARBA" id="ARBA00037260"/>
    </source>
</evidence>
<dbReference type="InterPro" id="IPR009057">
    <property type="entry name" value="Homeodomain-like_sf"/>
</dbReference>
<feature type="region of interest" description="Disordered" evidence="13">
    <location>
        <begin position="154"/>
        <end position="230"/>
    </location>
</feature>
<dbReference type="InterPro" id="IPR045224">
    <property type="entry name" value="HDZip_class_I_plant"/>
</dbReference>
<feature type="compositionally biased region" description="Basic and acidic residues" evidence="13">
    <location>
        <begin position="154"/>
        <end position="167"/>
    </location>
</feature>
<dbReference type="InterPro" id="IPR017970">
    <property type="entry name" value="Homeobox_CS"/>
</dbReference>
<gene>
    <name evidence="15" type="ORF">Pyn_07918</name>
</gene>
<comment type="similarity">
    <text evidence="7 11">Belongs to the HD-ZIP homeobox family. Class I subfamily.</text>
</comment>
<dbReference type="Gene3D" id="1.10.10.60">
    <property type="entry name" value="Homeodomain-like"/>
    <property type="match status" value="1"/>
</dbReference>
<dbReference type="AlphaFoldDB" id="A0A314Z8C4"/>
<dbReference type="PANTHER" id="PTHR24326">
    <property type="entry name" value="HOMEOBOX-LEUCINE ZIPPER PROTEIN"/>
    <property type="match status" value="1"/>
</dbReference>
<keyword evidence="6 9" id="KW-0539">Nucleus</keyword>
<dbReference type="STRING" id="2094558.A0A314Z8C4"/>
<evidence type="ECO:0000256" key="1">
    <source>
        <dbReference type="ARBA" id="ARBA00004123"/>
    </source>
</evidence>
<keyword evidence="3 9" id="KW-0238">DNA-binding</keyword>
<reference evidence="15 16" key="1">
    <citation type="submission" date="2018-02" db="EMBL/GenBank/DDBJ databases">
        <title>Draft genome of wild Prunus yedoensis var. nudiflora.</title>
        <authorList>
            <person name="Baek S."/>
            <person name="Kim J.-H."/>
            <person name="Choi K."/>
            <person name="Kim G.-B."/>
            <person name="Cho A."/>
            <person name="Jang H."/>
            <person name="Shin C.-H."/>
            <person name="Yu H.-J."/>
            <person name="Mun J.-H."/>
        </authorList>
    </citation>
    <scope>NUCLEOTIDE SEQUENCE [LARGE SCALE GENOMIC DNA]</scope>
    <source>
        <strain evidence="16">cv. Jeju island</strain>
        <tissue evidence="15">Leaf</tissue>
    </source>
</reference>
<dbReference type="GO" id="GO:0000981">
    <property type="term" value="F:DNA-binding transcription factor activity, RNA polymerase II-specific"/>
    <property type="evidence" value="ECO:0007669"/>
    <property type="project" value="UniProtKB-UniRule"/>
</dbReference>
<evidence type="ECO:0000256" key="9">
    <source>
        <dbReference type="PROSITE-ProRule" id="PRU00108"/>
    </source>
</evidence>
<organism evidence="15 16">
    <name type="scientific">Prunus yedoensis var. nudiflora</name>
    <dbReference type="NCBI Taxonomy" id="2094558"/>
    <lineage>
        <taxon>Eukaryota</taxon>
        <taxon>Viridiplantae</taxon>
        <taxon>Streptophyta</taxon>
        <taxon>Embryophyta</taxon>
        <taxon>Tracheophyta</taxon>
        <taxon>Spermatophyta</taxon>
        <taxon>Magnoliopsida</taxon>
        <taxon>eudicotyledons</taxon>
        <taxon>Gunneridae</taxon>
        <taxon>Pentapetalae</taxon>
        <taxon>rosids</taxon>
        <taxon>fabids</taxon>
        <taxon>Rosales</taxon>
        <taxon>Rosaceae</taxon>
        <taxon>Amygdaloideae</taxon>
        <taxon>Amygdaleae</taxon>
        <taxon>Prunus</taxon>
    </lineage>
</organism>
<dbReference type="GO" id="GO:0043565">
    <property type="term" value="F:sequence-specific DNA binding"/>
    <property type="evidence" value="ECO:0007669"/>
    <property type="project" value="InterPro"/>
</dbReference>
<evidence type="ECO:0000313" key="15">
    <source>
        <dbReference type="EMBL" id="PQQ14327.1"/>
    </source>
</evidence>
<evidence type="ECO:0000256" key="11">
    <source>
        <dbReference type="RuleBase" id="RU369038"/>
    </source>
</evidence>
<comment type="function">
    <text evidence="8">Probable transcription factor.</text>
</comment>
<dbReference type="PROSITE" id="PS00027">
    <property type="entry name" value="HOMEOBOX_1"/>
    <property type="match status" value="1"/>
</dbReference>
<keyword evidence="16" id="KW-1185">Reference proteome</keyword>
<dbReference type="GO" id="GO:0045893">
    <property type="term" value="P:positive regulation of DNA-templated transcription"/>
    <property type="evidence" value="ECO:0007669"/>
    <property type="project" value="TreeGrafter"/>
</dbReference>
<evidence type="ECO:0000256" key="5">
    <source>
        <dbReference type="ARBA" id="ARBA00023163"/>
    </source>
</evidence>
<keyword evidence="12" id="KW-0175">Coiled coil</keyword>
<evidence type="ECO:0000256" key="7">
    <source>
        <dbReference type="ARBA" id="ARBA00025748"/>
    </source>
</evidence>